<evidence type="ECO:0000313" key="10">
    <source>
        <dbReference type="Proteomes" id="UP000319927"/>
    </source>
</evidence>
<dbReference type="Proteomes" id="UP000319927">
    <property type="component" value="Unassembled WGS sequence"/>
</dbReference>
<comment type="cofactor">
    <cofactor evidence="1">
        <name>FAD</name>
        <dbReference type="ChEBI" id="CHEBI:57692"/>
    </cofactor>
</comment>
<accession>A0A561WTG9</accession>
<proteinExistence type="inferred from homology"/>
<gene>
    <name evidence="9" type="ORF">FHX75_11262</name>
</gene>
<dbReference type="EMBL" id="VIXA01000001">
    <property type="protein sequence ID" value="TWG27127.1"/>
    <property type="molecule type" value="Genomic_DNA"/>
</dbReference>
<dbReference type="InterPro" id="IPR000447">
    <property type="entry name" value="G3P_DH_FAD-dep"/>
</dbReference>
<organism evidence="9 10">
    <name type="scientific">Micromonospora palomenae</name>
    <dbReference type="NCBI Taxonomy" id="1461247"/>
    <lineage>
        <taxon>Bacteria</taxon>
        <taxon>Bacillati</taxon>
        <taxon>Actinomycetota</taxon>
        <taxon>Actinomycetes</taxon>
        <taxon>Micromonosporales</taxon>
        <taxon>Micromonosporaceae</taxon>
        <taxon>Micromonospora</taxon>
    </lineage>
</organism>
<dbReference type="OrthoDB" id="9766796at2"/>
<evidence type="ECO:0000259" key="8">
    <source>
        <dbReference type="Pfam" id="PF16901"/>
    </source>
</evidence>
<dbReference type="Gene3D" id="3.30.9.10">
    <property type="entry name" value="D-Amino Acid Oxidase, subunit A, domain 2"/>
    <property type="match status" value="1"/>
</dbReference>
<dbReference type="InterPro" id="IPR006076">
    <property type="entry name" value="FAD-dep_OxRdtase"/>
</dbReference>
<evidence type="ECO:0000256" key="6">
    <source>
        <dbReference type="ARBA" id="ARBA00023002"/>
    </source>
</evidence>
<keyword evidence="4" id="KW-0319">Glycerol metabolism</keyword>
<reference evidence="9 10" key="1">
    <citation type="submission" date="2019-06" db="EMBL/GenBank/DDBJ databases">
        <title>Sequencing the genomes of 1000 actinobacteria strains.</title>
        <authorList>
            <person name="Klenk H.-P."/>
        </authorList>
    </citation>
    <scope>NUCLEOTIDE SEQUENCE [LARGE SCALE GENOMIC DNA]</scope>
    <source>
        <strain evidence="9 10">DSM 102131</strain>
    </source>
</reference>
<dbReference type="PROSITE" id="PS00978">
    <property type="entry name" value="FAD_G3PDH_2"/>
    <property type="match status" value="1"/>
</dbReference>
<dbReference type="Gene3D" id="3.50.50.60">
    <property type="entry name" value="FAD/NAD(P)-binding domain"/>
    <property type="match status" value="1"/>
</dbReference>
<comment type="caution">
    <text evidence="9">The sequence shown here is derived from an EMBL/GenBank/DDBJ whole genome shotgun (WGS) entry which is preliminary data.</text>
</comment>
<name>A0A561WTG9_9ACTN</name>
<protein>
    <submittedName>
        <fullName evidence="9">Glycerol-3-phosphate dehydrogenase</fullName>
    </submittedName>
</protein>
<feature type="domain" description="FAD dependent oxidoreductase" evidence="7">
    <location>
        <begin position="24"/>
        <end position="353"/>
    </location>
</feature>
<evidence type="ECO:0000256" key="4">
    <source>
        <dbReference type="ARBA" id="ARBA00022798"/>
    </source>
</evidence>
<dbReference type="AlphaFoldDB" id="A0A561WTG9"/>
<dbReference type="GO" id="GO:0004368">
    <property type="term" value="F:glycerol-3-phosphate dehydrogenase (quinone) activity"/>
    <property type="evidence" value="ECO:0007669"/>
    <property type="project" value="InterPro"/>
</dbReference>
<dbReference type="InterPro" id="IPR038299">
    <property type="entry name" value="DAO_C_sf"/>
</dbReference>
<evidence type="ECO:0000256" key="1">
    <source>
        <dbReference type="ARBA" id="ARBA00001974"/>
    </source>
</evidence>
<dbReference type="Pfam" id="PF01266">
    <property type="entry name" value="DAO"/>
    <property type="match status" value="1"/>
</dbReference>
<evidence type="ECO:0000256" key="3">
    <source>
        <dbReference type="ARBA" id="ARBA00022630"/>
    </source>
</evidence>
<dbReference type="Pfam" id="PF16901">
    <property type="entry name" value="DAO_C"/>
    <property type="match status" value="1"/>
</dbReference>
<dbReference type="Gene3D" id="1.10.8.870">
    <property type="entry name" value="Alpha-glycerophosphate oxidase, cap domain"/>
    <property type="match status" value="1"/>
</dbReference>
<dbReference type="PRINTS" id="PR01001">
    <property type="entry name" value="FADG3PDH"/>
</dbReference>
<dbReference type="SUPFAM" id="SSF51905">
    <property type="entry name" value="FAD/NAD(P)-binding domain"/>
    <property type="match status" value="1"/>
</dbReference>
<dbReference type="PANTHER" id="PTHR11985">
    <property type="entry name" value="GLYCEROL-3-PHOSPHATE DEHYDROGENASE"/>
    <property type="match status" value="1"/>
</dbReference>
<keyword evidence="10" id="KW-1185">Reference proteome</keyword>
<feature type="domain" description="Alpha-glycerophosphate oxidase C-terminal" evidence="8">
    <location>
        <begin position="403"/>
        <end position="503"/>
    </location>
</feature>
<keyword evidence="5" id="KW-0274">FAD</keyword>
<dbReference type="RefSeq" id="WP_154936260.1">
    <property type="nucleotide sequence ID" value="NZ_VIXA01000001.1"/>
</dbReference>
<evidence type="ECO:0000256" key="5">
    <source>
        <dbReference type="ARBA" id="ARBA00022827"/>
    </source>
</evidence>
<comment type="similarity">
    <text evidence="2">Belongs to the FAD-dependent glycerol-3-phosphate dehydrogenase family.</text>
</comment>
<evidence type="ECO:0000313" key="9">
    <source>
        <dbReference type="EMBL" id="TWG27127.1"/>
    </source>
</evidence>
<dbReference type="InterPro" id="IPR031656">
    <property type="entry name" value="DAO_C"/>
</dbReference>
<dbReference type="InterPro" id="IPR036188">
    <property type="entry name" value="FAD/NAD-bd_sf"/>
</dbReference>
<dbReference type="PANTHER" id="PTHR11985:SF35">
    <property type="entry name" value="ANAEROBIC GLYCEROL-3-PHOSPHATE DEHYDROGENASE SUBUNIT A"/>
    <property type="match status" value="1"/>
</dbReference>
<dbReference type="GO" id="GO:0006071">
    <property type="term" value="P:glycerol metabolic process"/>
    <property type="evidence" value="ECO:0007669"/>
    <property type="project" value="UniProtKB-KW"/>
</dbReference>
<sequence>MNTSLTGAGRDRDLAELAAGNVVDVLVVGLGVTGAGVALDAASRGLSVVAVDANDLAHGTSRWSSKLVHGGLRYLAHGQVGIAYESAVERHVLLTRTAPHLTRPLPMLLAATGYTTGWQDRAAAAGLRAGDLLRTCAGTSRRTLPGTRRLGAAEASAMAPALRPAGLRGAHLSWDGQLCDDARLVVGLARAAAARSARILPRCRATELHRDGATIEDTLTGARLHVTARVVINAAGVWASSLTPHVRLRPSRGTHIVLSAARLGGLWTGLTIPVPGQFTRYVFALPQTDGLVYAGLTDEAVDGPVPDVPEPAEADVAFLLDVLNSVLDQPLLPADVLGAFAGLRPLLADADARTADLSRRHAVIDDPDGIISVVGGKLTTYRRMAEDAVDTAVRRRGLAAGACRTRRLPLPGAASRAQLARVPAPRRLVQRYGTEAVAVLAEAPAELRRPIGPDIPVTGAELLWAARHELALTVDDLLDRRTRIGLVPAHREAALPVARDVLALAADGTANPTGASA</sequence>
<evidence type="ECO:0000256" key="2">
    <source>
        <dbReference type="ARBA" id="ARBA00007330"/>
    </source>
</evidence>
<keyword evidence="6" id="KW-0560">Oxidoreductase</keyword>
<dbReference type="GO" id="GO:0046168">
    <property type="term" value="P:glycerol-3-phosphate catabolic process"/>
    <property type="evidence" value="ECO:0007669"/>
    <property type="project" value="TreeGrafter"/>
</dbReference>
<keyword evidence="3" id="KW-0285">Flavoprotein</keyword>
<evidence type="ECO:0000259" key="7">
    <source>
        <dbReference type="Pfam" id="PF01266"/>
    </source>
</evidence>